<name>A0A8S0TQA6_OLEEU</name>
<dbReference type="SMART" id="SM00256">
    <property type="entry name" value="FBOX"/>
    <property type="match status" value="1"/>
</dbReference>
<sequence length="405" mass="46343">MVSDKIQCSLSLINLSRNRAKKKVLNSSMARIEDQEPEEDEPEEIHGDILDVIFSHVPLIDLVAASRVCKSWCCMVKSSLRHLKKPKPWLILHSQATRHPYNISMHAYDPRSHVWMKMVRPSSIKGMSSLKSSHSNFIYDLSSLKLSFSFDPLNLTWSHVYPPFGWRNDPIVARVGDFIIVAGGGCEYGSDPLPVEIYNIRTGAWHMCDNMPGNLRDLPSSIYLSIATTNEKLFVTEKQSGLTYWFDLVIECWSEPYSLNPGQPIVNYNIGTSNDHLVLVGLFKDDQNAEQLKIWKVVGENFQFEEICEMPCVYVDKLKSKSSEISSVNACVVGNFVFIYNPLEMEEIVMYELTTDDCCRWWSIQNVVARDKMLTSRLVFSCSEISVDDLQRVMRSENRIFLVES</sequence>
<dbReference type="SUPFAM" id="SSF81383">
    <property type="entry name" value="F-box domain"/>
    <property type="match status" value="1"/>
</dbReference>
<reference evidence="2 3" key="1">
    <citation type="submission" date="2019-12" db="EMBL/GenBank/DDBJ databases">
        <authorList>
            <person name="Alioto T."/>
            <person name="Alioto T."/>
            <person name="Gomez Garrido J."/>
        </authorList>
    </citation>
    <scope>NUCLEOTIDE SEQUENCE [LARGE SCALE GENOMIC DNA]</scope>
</reference>
<dbReference type="Gene3D" id="1.20.1280.50">
    <property type="match status" value="1"/>
</dbReference>
<dbReference type="InterPro" id="IPR001810">
    <property type="entry name" value="F-box_dom"/>
</dbReference>
<dbReference type="AlphaFoldDB" id="A0A8S0TQA6"/>
<keyword evidence="3" id="KW-1185">Reference proteome</keyword>
<organism evidence="2 3">
    <name type="scientific">Olea europaea subsp. europaea</name>
    <dbReference type="NCBI Taxonomy" id="158383"/>
    <lineage>
        <taxon>Eukaryota</taxon>
        <taxon>Viridiplantae</taxon>
        <taxon>Streptophyta</taxon>
        <taxon>Embryophyta</taxon>
        <taxon>Tracheophyta</taxon>
        <taxon>Spermatophyta</taxon>
        <taxon>Magnoliopsida</taxon>
        <taxon>eudicotyledons</taxon>
        <taxon>Gunneridae</taxon>
        <taxon>Pentapetalae</taxon>
        <taxon>asterids</taxon>
        <taxon>lamiids</taxon>
        <taxon>Lamiales</taxon>
        <taxon>Oleaceae</taxon>
        <taxon>Oleeae</taxon>
        <taxon>Olea</taxon>
    </lineage>
</organism>
<proteinExistence type="predicted"/>
<comment type="caution">
    <text evidence="2">The sequence shown here is derived from an EMBL/GenBank/DDBJ whole genome shotgun (WGS) entry which is preliminary data.</text>
</comment>
<evidence type="ECO:0000313" key="2">
    <source>
        <dbReference type="EMBL" id="CAA3006992.1"/>
    </source>
</evidence>
<dbReference type="EMBL" id="CACTIH010007267">
    <property type="protein sequence ID" value="CAA3006992.1"/>
    <property type="molecule type" value="Genomic_DNA"/>
</dbReference>
<dbReference type="InterPro" id="IPR015915">
    <property type="entry name" value="Kelch-typ_b-propeller"/>
</dbReference>
<dbReference type="PANTHER" id="PTHR31672:SF8">
    <property type="entry name" value="F-BOX DOMAIN-CONTAINING PROTEIN"/>
    <property type="match status" value="1"/>
</dbReference>
<dbReference type="Pfam" id="PF00646">
    <property type="entry name" value="F-box"/>
    <property type="match status" value="1"/>
</dbReference>
<dbReference type="SUPFAM" id="SSF117281">
    <property type="entry name" value="Kelch motif"/>
    <property type="match status" value="1"/>
</dbReference>
<protein>
    <submittedName>
        <fullName evidence="2">F-box kelch-repeat At1g23390-like</fullName>
    </submittedName>
</protein>
<feature type="domain" description="F-box" evidence="1">
    <location>
        <begin position="45"/>
        <end position="85"/>
    </location>
</feature>
<dbReference type="InterPro" id="IPR050796">
    <property type="entry name" value="SCF_F-box_component"/>
</dbReference>
<evidence type="ECO:0000313" key="3">
    <source>
        <dbReference type="Proteomes" id="UP000594638"/>
    </source>
</evidence>
<dbReference type="OrthoDB" id="1854110at2759"/>
<dbReference type="Gene3D" id="2.120.10.80">
    <property type="entry name" value="Kelch-type beta propeller"/>
    <property type="match status" value="1"/>
</dbReference>
<gene>
    <name evidence="2" type="ORF">OLEA9_A110503</name>
</gene>
<accession>A0A8S0TQA6</accession>
<dbReference type="Proteomes" id="UP000594638">
    <property type="component" value="Unassembled WGS sequence"/>
</dbReference>
<dbReference type="PANTHER" id="PTHR31672">
    <property type="entry name" value="BNACNNG10540D PROTEIN"/>
    <property type="match status" value="1"/>
</dbReference>
<dbReference type="InterPro" id="IPR036047">
    <property type="entry name" value="F-box-like_dom_sf"/>
</dbReference>
<dbReference type="Gramene" id="OE9A110503T1">
    <property type="protein sequence ID" value="OE9A110503C1"/>
    <property type="gene ID" value="OE9A110503"/>
</dbReference>
<evidence type="ECO:0000259" key="1">
    <source>
        <dbReference type="SMART" id="SM00256"/>
    </source>
</evidence>